<gene>
    <name evidence="6" type="ORF">SKL01_05950</name>
</gene>
<reference evidence="6 7" key="1">
    <citation type="submission" date="2019-07" db="EMBL/GenBank/DDBJ databases">
        <title>Whole genome shotgun sequence of Staphylococcus kloosii NBRC 109624.</title>
        <authorList>
            <person name="Hosoyama A."/>
            <person name="Uohara A."/>
            <person name="Ohji S."/>
            <person name="Ichikawa N."/>
        </authorList>
    </citation>
    <scope>NUCLEOTIDE SEQUENCE [LARGE SCALE GENOMIC DNA]</scope>
    <source>
        <strain evidence="6 7">NBRC 109624</strain>
    </source>
</reference>
<dbReference type="InterPro" id="IPR003615">
    <property type="entry name" value="HNH_nuc"/>
</dbReference>
<dbReference type="Gene3D" id="1.10.30.50">
    <property type="match status" value="1"/>
</dbReference>
<sequence length="116" mass="14059">MFVQPKVRLGNKSYTQSELQDYRKANTKRYNQDIRYNSRNKEYTSFYNSTAWRKLRQQVLIRDNYLCQKCLEQGVVNDKNLIVHHKIELKRDWSKRLDMENLEAVCFSCHNKIHGE</sequence>
<dbReference type="PANTHER" id="PTHR41286">
    <property type="entry name" value="HNH NUCLEASE YAJD-RELATED"/>
    <property type="match status" value="1"/>
</dbReference>
<name>A0ABQ0XJ04_9STAP</name>
<keyword evidence="2" id="KW-0378">Hydrolase</keyword>
<dbReference type="InterPro" id="IPR002711">
    <property type="entry name" value="HNH"/>
</dbReference>
<dbReference type="EMBL" id="BKAQ01000004">
    <property type="protein sequence ID" value="GEP81417.1"/>
    <property type="molecule type" value="Genomic_DNA"/>
</dbReference>
<evidence type="ECO:0000313" key="7">
    <source>
        <dbReference type="Proteomes" id="UP000321040"/>
    </source>
</evidence>
<dbReference type="Pfam" id="PF01844">
    <property type="entry name" value="HNH"/>
    <property type="match status" value="1"/>
</dbReference>
<protein>
    <recommendedName>
        <fullName evidence="4">Putative HNH nuclease YajD</fullName>
    </recommendedName>
</protein>
<dbReference type="Proteomes" id="UP000321040">
    <property type="component" value="Unassembled WGS sequence"/>
</dbReference>
<evidence type="ECO:0000259" key="5">
    <source>
        <dbReference type="SMART" id="SM00507"/>
    </source>
</evidence>
<keyword evidence="1" id="KW-0540">Nuclease</keyword>
<organism evidence="6 7">
    <name type="scientific">Staphylococcus kloosii</name>
    <dbReference type="NCBI Taxonomy" id="29384"/>
    <lineage>
        <taxon>Bacteria</taxon>
        <taxon>Bacillati</taxon>
        <taxon>Bacillota</taxon>
        <taxon>Bacilli</taxon>
        <taxon>Bacillales</taxon>
        <taxon>Staphylococcaceae</taxon>
        <taxon>Staphylococcus</taxon>
    </lineage>
</organism>
<accession>A0ABQ0XJ04</accession>
<evidence type="ECO:0000256" key="1">
    <source>
        <dbReference type="ARBA" id="ARBA00022722"/>
    </source>
</evidence>
<dbReference type="GeneID" id="69905809"/>
<dbReference type="CDD" id="cd00085">
    <property type="entry name" value="HNHc"/>
    <property type="match status" value="1"/>
</dbReference>
<comment type="similarity">
    <text evidence="3">Belongs to the HNH nuclease family.</text>
</comment>
<dbReference type="PANTHER" id="PTHR41286:SF1">
    <property type="entry name" value="HNH NUCLEASE YAJD-RELATED"/>
    <property type="match status" value="1"/>
</dbReference>
<feature type="domain" description="HNH nuclease" evidence="5">
    <location>
        <begin position="54"/>
        <end position="111"/>
    </location>
</feature>
<evidence type="ECO:0000256" key="4">
    <source>
        <dbReference type="ARBA" id="ARBA00040194"/>
    </source>
</evidence>
<evidence type="ECO:0000256" key="3">
    <source>
        <dbReference type="ARBA" id="ARBA00038412"/>
    </source>
</evidence>
<evidence type="ECO:0000313" key="6">
    <source>
        <dbReference type="EMBL" id="GEP81417.1"/>
    </source>
</evidence>
<comment type="caution">
    <text evidence="6">The sequence shown here is derived from an EMBL/GenBank/DDBJ whole genome shotgun (WGS) entry which is preliminary data.</text>
</comment>
<evidence type="ECO:0000256" key="2">
    <source>
        <dbReference type="ARBA" id="ARBA00022801"/>
    </source>
</evidence>
<dbReference type="SMART" id="SM00507">
    <property type="entry name" value="HNHc"/>
    <property type="match status" value="1"/>
</dbReference>
<proteinExistence type="inferred from homology"/>
<dbReference type="RefSeq" id="WP_103295266.1">
    <property type="nucleotide sequence ID" value="NZ_BKAQ01000004.1"/>
</dbReference>
<keyword evidence="7" id="KW-1185">Reference proteome</keyword>